<evidence type="ECO:0000313" key="3">
    <source>
        <dbReference type="Proteomes" id="UP001152049"/>
    </source>
</evidence>
<evidence type="ECO:0000313" key="2">
    <source>
        <dbReference type="EMBL" id="KAJ4246618.1"/>
    </source>
</evidence>
<name>A0A9W8RPR1_9HYPO</name>
<proteinExistence type="predicted"/>
<gene>
    <name evidence="2" type="ORF">NW762_013561</name>
</gene>
<feature type="region of interest" description="Disordered" evidence="1">
    <location>
        <begin position="1"/>
        <end position="45"/>
    </location>
</feature>
<feature type="region of interest" description="Disordered" evidence="1">
    <location>
        <begin position="271"/>
        <end position="319"/>
    </location>
</feature>
<protein>
    <submittedName>
        <fullName evidence="2">Uncharacterized protein</fullName>
    </submittedName>
</protein>
<comment type="caution">
    <text evidence="2">The sequence shown here is derived from an EMBL/GenBank/DDBJ whole genome shotgun (WGS) entry which is preliminary data.</text>
</comment>
<feature type="compositionally biased region" description="Polar residues" evidence="1">
    <location>
        <begin position="301"/>
        <end position="319"/>
    </location>
</feature>
<dbReference type="AlphaFoldDB" id="A0A9W8RPR1"/>
<dbReference type="EMBL" id="JAOQAZ010000042">
    <property type="protein sequence ID" value="KAJ4246618.1"/>
    <property type="molecule type" value="Genomic_DNA"/>
</dbReference>
<evidence type="ECO:0000256" key="1">
    <source>
        <dbReference type="SAM" id="MobiDB-lite"/>
    </source>
</evidence>
<feature type="region of interest" description="Disordered" evidence="1">
    <location>
        <begin position="464"/>
        <end position="483"/>
    </location>
</feature>
<feature type="compositionally biased region" description="Low complexity" evidence="1">
    <location>
        <begin position="32"/>
        <end position="41"/>
    </location>
</feature>
<keyword evidence="3" id="KW-1185">Reference proteome</keyword>
<reference evidence="2" key="1">
    <citation type="submission" date="2022-09" db="EMBL/GenBank/DDBJ databases">
        <title>Fusarium specimens isolated from Avocado Roots.</title>
        <authorList>
            <person name="Stajich J."/>
            <person name="Roper C."/>
            <person name="Heimlech-Rivalta G."/>
        </authorList>
    </citation>
    <scope>NUCLEOTIDE SEQUENCE</scope>
    <source>
        <strain evidence="2">CF00136</strain>
    </source>
</reference>
<dbReference type="OrthoDB" id="4776573at2759"/>
<accession>A0A9W8RPR1</accession>
<dbReference type="Proteomes" id="UP001152049">
    <property type="component" value="Unassembled WGS sequence"/>
</dbReference>
<organism evidence="2 3">
    <name type="scientific">Fusarium torreyae</name>
    <dbReference type="NCBI Taxonomy" id="1237075"/>
    <lineage>
        <taxon>Eukaryota</taxon>
        <taxon>Fungi</taxon>
        <taxon>Dikarya</taxon>
        <taxon>Ascomycota</taxon>
        <taxon>Pezizomycotina</taxon>
        <taxon>Sordariomycetes</taxon>
        <taxon>Hypocreomycetidae</taxon>
        <taxon>Hypocreales</taxon>
        <taxon>Nectriaceae</taxon>
        <taxon>Fusarium</taxon>
    </lineage>
</organism>
<feature type="compositionally biased region" description="Polar residues" evidence="1">
    <location>
        <begin position="13"/>
        <end position="30"/>
    </location>
</feature>
<sequence>MHYQASAKARARSVSNPQASWSRNRSQPVTPLSPGFPSLGLSPGGHRQGLPPWDRTFDAVYHGTARKARFEDVLASFFKDRGRKRPCSGYFRLPDSVRLRICRYLLPDIDKPLRLNKHSFNRDVWRTQDFVSPSSTLNILLDYLQVSFAFRADVLVVFLQHQRLHAVFSPFIGPRISPLATTWLNQYGMYAANIVIELDMTHLGCGSEPGAADLLPNLEHIESLIQKFVTAQSERNESCPMQSLVLLCRRFHGKRPPKSFPVRYDSTINYSRPASRSAKTPEPYSPTDVPSRRQGSESDVETLTSPTFPSDIRSPTLSTTPPVQEYCPDSYLVFCNNLLHLKGCINSIRMCGFSEDYTARFIGTLFSSENRNLAYRVAPSTIWPKLNGQKSYVDMGDGNLSLDEHEISAPNDIPSALRTWEGCVQLPPPIINAHGNLLLPAVVGDLQQLRNAVARSGTSLSERTCEELRKESTKGSENSEKKRLLWFKNNNGKGKLKKKKRVLSRDAATTY</sequence>